<dbReference type="PANTHER" id="PTHR43390:SF1">
    <property type="entry name" value="CHLOROPLAST PROCESSING PEPTIDASE"/>
    <property type="match status" value="1"/>
</dbReference>
<dbReference type="PRINTS" id="PR00727">
    <property type="entry name" value="LEADERPTASE"/>
</dbReference>
<dbReference type="InterPro" id="IPR000223">
    <property type="entry name" value="Pept_S26A_signal_pept_1"/>
</dbReference>
<evidence type="ECO:0000313" key="5">
    <source>
        <dbReference type="EMBL" id="MBB6673844.1"/>
    </source>
</evidence>
<dbReference type="GO" id="GO:0006465">
    <property type="term" value="P:signal peptide processing"/>
    <property type="evidence" value="ECO:0007669"/>
    <property type="project" value="InterPro"/>
</dbReference>
<dbReference type="GO" id="GO:0009003">
    <property type="term" value="F:signal peptidase activity"/>
    <property type="evidence" value="ECO:0007669"/>
    <property type="project" value="UniProtKB-EC"/>
</dbReference>
<evidence type="ECO:0000256" key="1">
    <source>
        <dbReference type="ARBA" id="ARBA00004401"/>
    </source>
</evidence>
<dbReference type="InterPro" id="IPR036286">
    <property type="entry name" value="LexA/Signal_pep-like_sf"/>
</dbReference>
<organism evidence="5 6">
    <name type="scientific">Cohnella nanjingensis</name>
    <dbReference type="NCBI Taxonomy" id="1387779"/>
    <lineage>
        <taxon>Bacteria</taxon>
        <taxon>Bacillati</taxon>
        <taxon>Bacillota</taxon>
        <taxon>Bacilli</taxon>
        <taxon>Bacillales</taxon>
        <taxon>Paenibacillaceae</taxon>
        <taxon>Cohnella</taxon>
    </lineage>
</organism>
<dbReference type="InterPro" id="IPR019533">
    <property type="entry name" value="Peptidase_S26"/>
</dbReference>
<proteinExistence type="inferred from homology"/>
<evidence type="ECO:0000256" key="2">
    <source>
        <dbReference type="ARBA" id="ARBA00009370"/>
    </source>
</evidence>
<keyword evidence="3 5" id="KW-0378">Hydrolase</keyword>
<dbReference type="GO" id="GO:0004252">
    <property type="term" value="F:serine-type endopeptidase activity"/>
    <property type="evidence" value="ECO:0007669"/>
    <property type="project" value="InterPro"/>
</dbReference>
<evidence type="ECO:0000256" key="3">
    <source>
        <dbReference type="RuleBase" id="RU362042"/>
    </source>
</evidence>
<name>A0A7X0RUC6_9BACL</name>
<comment type="subcellular location">
    <subcellularLocation>
        <location evidence="1">Cell membrane</location>
        <topology evidence="1">Single-pass type II membrane protein</topology>
    </subcellularLocation>
    <subcellularLocation>
        <location evidence="3">Membrane</location>
        <topology evidence="3">Single-pass type II membrane protein</topology>
    </subcellularLocation>
</comment>
<dbReference type="GO" id="GO:0005886">
    <property type="term" value="C:plasma membrane"/>
    <property type="evidence" value="ECO:0007669"/>
    <property type="project" value="UniProtKB-SubCell"/>
</dbReference>
<protein>
    <recommendedName>
        <fullName evidence="3">Signal peptidase I</fullName>
        <ecNumber evidence="3">3.4.21.89</ecNumber>
    </recommendedName>
</protein>
<reference evidence="5 6" key="1">
    <citation type="submission" date="2020-08" db="EMBL/GenBank/DDBJ databases">
        <title>Cohnella phylogeny.</title>
        <authorList>
            <person name="Dunlap C."/>
        </authorList>
    </citation>
    <scope>NUCLEOTIDE SEQUENCE [LARGE SCALE GENOMIC DNA]</scope>
    <source>
        <strain evidence="5 6">DSM 28246</strain>
    </source>
</reference>
<dbReference type="Proteomes" id="UP000547209">
    <property type="component" value="Unassembled WGS sequence"/>
</dbReference>
<dbReference type="Gene3D" id="2.10.109.10">
    <property type="entry name" value="Umud Fragment, subunit A"/>
    <property type="match status" value="1"/>
</dbReference>
<keyword evidence="6" id="KW-1185">Reference proteome</keyword>
<gene>
    <name evidence="5" type="primary">lepB</name>
    <name evidence="5" type="ORF">H7C19_24480</name>
</gene>
<dbReference type="EMBL" id="JACJVP010000042">
    <property type="protein sequence ID" value="MBB6673844.1"/>
    <property type="molecule type" value="Genomic_DNA"/>
</dbReference>
<dbReference type="PANTHER" id="PTHR43390">
    <property type="entry name" value="SIGNAL PEPTIDASE I"/>
    <property type="match status" value="1"/>
</dbReference>
<comment type="caution">
    <text evidence="5">The sequence shown here is derived from an EMBL/GenBank/DDBJ whole genome shotgun (WGS) entry which is preliminary data.</text>
</comment>
<feature type="domain" description="Peptidase S26" evidence="4">
    <location>
        <begin position="83"/>
        <end position="236"/>
    </location>
</feature>
<dbReference type="SUPFAM" id="SSF51306">
    <property type="entry name" value="LexA/Signal peptidase"/>
    <property type="match status" value="1"/>
</dbReference>
<evidence type="ECO:0000313" key="6">
    <source>
        <dbReference type="Proteomes" id="UP000547209"/>
    </source>
</evidence>
<dbReference type="RefSeq" id="WP_185671709.1">
    <property type="nucleotide sequence ID" value="NZ_JACJVP010000042.1"/>
</dbReference>
<dbReference type="AlphaFoldDB" id="A0A7X0RUC6"/>
<keyword evidence="3" id="KW-0645">Protease</keyword>
<dbReference type="Pfam" id="PF10502">
    <property type="entry name" value="Peptidase_S26"/>
    <property type="match status" value="1"/>
</dbReference>
<dbReference type="EC" id="3.4.21.89" evidence="3"/>
<dbReference type="NCBIfam" id="TIGR02227">
    <property type="entry name" value="sigpep_I_bact"/>
    <property type="match status" value="1"/>
</dbReference>
<comment type="similarity">
    <text evidence="2 3">Belongs to the peptidase S26 family.</text>
</comment>
<sequence>MAMRKPTAQPFPSVRLTAVCAVLLLGVLWWMWLGPASGSPPPIRDTHTPLKLAQVEPRPGLLPAAHFDDNMWGLQSSYSSDLVGPLVIHPMTYPDRVPQRGDVVYFSLPETVRSSPEAQAGLPDAEIARVIALPGETVRIKDGQIYIDGRQLDAFYGRLRIGGQTEREYFRTINRPGTGECGEACQRTAKSIFHMNAAERKIPEDAYFVLGDTAMRGNDSLVFGPLAADRVIGRVVGSTGKADGAQR</sequence>
<comment type="catalytic activity">
    <reaction evidence="3">
        <text>Cleavage of hydrophobic, N-terminal signal or leader sequences from secreted and periplasmic proteins.</text>
        <dbReference type="EC" id="3.4.21.89"/>
    </reaction>
</comment>
<accession>A0A7X0RUC6</accession>
<evidence type="ECO:0000259" key="4">
    <source>
        <dbReference type="Pfam" id="PF10502"/>
    </source>
</evidence>